<organism evidence="1 2">
    <name type="scientific">Paraglaciecola psychrophila 170</name>
    <dbReference type="NCBI Taxonomy" id="1129794"/>
    <lineage>
        <taxon>Bacteria</taxon>
        <taxon>Pseudomonadati</taxon>
        <taxon>Pseudomonadota</taxon>
        <taxon>Gammaproteobacteria</taxon>
        <taxon>Alteromonadales</taxon>
        <taxon>Alteromonadaceae</taxon>
        <taxon>Paraglaciecola</taxon>
    </lineage>
</organism>
<name>K7A427_9ALTE</name>
<dbReference type="KEGG" id="gps:C427_2485"/>
<dbReference type="EMBL" id="CP003837">
    <property type="protein sequence ID" value="AGH44594.1"/>
    <property type="molecule type" value="Genomic_DNA"/>
</dbReference>
<protein>
    <submittedName>
        <fullName evidence="1">Uncharacterized protein</fullName>
    </submittedName>
</protein>
<keyword evidence="2" id="KW-1185">Reference proteome</keyword>
<dbReference type="HOGENOM" id="CLU_3331190_0_0_6"/>
<dbReference type="PATRIC" id="fig|1129794.4.peg.2464"/>
<gene>
    <name evidence="1" type="ORF">C427_2485</name>
</gene>
<sequence length="38" mass="4610">MFEKYIVYRQLEYVLKVGEINTRPSPVFKHGEDRLIKL</sequence>
<dbReference type="AlphaFoldDB" id="K7A427"/>
<reference evidence="1 2" key="1">
    <citation type="journal article" date="2013" name="Genome Announc.">
        <title>Complete Genome Sequence of Glaciecola psychrophila Strain 170T.</title>
        <authorList>
            <person name="Yin J."/>
            <person name="Chen J."/>
            <person name="Liu G."/>
            <person name="Yu Y."/>
            <person name="Song L."/>
            <person name="Wang X."/>
            <person name="Qu X."/>
        </authorList>
    </citation>
    <scope>NUCLEOTIDE SEQUENCE [LARGE SCALE GENOMIC DNA]</scope>
    <source>
        <strain evidence="1 2">170</strain>
    </source>
</reference>
<evidence type="ECO:0000313" key="2">
    <source>
        <dbReference type="Proteomes" id="UP000011864"/>
    </source>
</evidence>
<proteinExistence type="predicted"/>
<accession>K7A427</accession>
<evidence type="ECO:0000313" key="1">
    <source>
        <dbReference type="EMBL" id="AGH44594.1"/>
    </source>
</evidence>
<dbReference type="Proteomes" id="UP000011864">
    <property type="component" value="Chromosome"/>
</dbReference>